<feature type="binding site" evidence="11">
    <location>
        <position position="261"/>
    </location>
    <ligand>
        <name>Ca(2+)</name>
        <dbReference type="ChEBI" id="CHEBI:29108"/>
        <label>1</label>
    </ligand>
</feature>
<dbReference type="SMART" id="SM00209">
    <property type="entry name" value="TSP1"/>
    <property type="match status" value="3"/>
</dbReference>
<comment type="caution">
    <text evidence="15">The sequence shown here is derived from an EMBL/GenBank/DDBJ whole genome shotgun (WGS) entry which is preliminary data.</text>
</comment>
<evidence type="ECO:0000256" key="2">
    <source>
        <dbReference type="ARBA" id="ARBA00022525"/>
    </source>
</evidence>
<dbReference type="InterPro" id="IPR045371">
    <property type="entry name" value="ADAMTS_CR_3"/>
</dbReference>
<evidence type="ECO:0000256" key="13">
    <source>
        <dbReference type="PROSITE-ProRule" id="PRU00276"/>
    </source>
</evidence>
<dbReference type="SUPFAM" id="SSF55486">
    <property type="entry name" value="Metalloproteases ('zincins'), catalytic domain"/>
    <property type="match status" value="1"/>
</dbReference>
<evidence type="ECO:0000256" key="3">
    <source>
        <dbReference type="ARBA" id="ARBA00022670"/>
    </source>
</evidence>
<comment type="subcellular location">
    <subcellularLocation>
        <location evidence="1">Secreted</location>
    </subcellularLocation>
</comment>
<feature type="binding site" evidence="11 13">
    <location>
        <position position="208"/>
    </location>
    <ligand>
        <name>Zn(2+)</name>
        <dbReference type="ChEBI" id="CHEBI:29105"/>
        <note>catalytic</note>
    </ligand>
</feature>
<feature type="disulfide bond" evidence="12">
    <location>
        <begin position="144"/>
        <end position="188"/>
    </location>
</feature>
<keyword evidence="5" id="KW-0378">Hydrolase</keyword>
<feature type="binding site" evidence="11">
    <location>
        <position position="160"/>
    </location>
    <ligand>
        <name>Ca(2+)</name>
        <dbReference type="ChEBI" id="CHEBI:29108"/>
        <label>1</label>
    </ligand>
</feature>
<feature type="disulfide bond" evidence="12">
    <location>
        <begin position="307"/>
        <end position="329"/>
    </location>
</feature>
<evidence type="ECO:0000256" key="1">
    <source>
        <dbReference type="ARBA" id="ARBA00004613"/>
    </source>
</evidence>
<protein>
    <submittedName>
        <fullName evidence="15">A disintegrin and metalloproteinase with thrombospondin motifs 3</fullName>
    </submittedName>
</protein>
<evidence type="ECO:0000313" key="16">
    <source>
        <dbReference type="Proteomes" id="UP000735302"/>
    </source>
</evidence>
<dbReference type="InterPro" id="IPR001590">
    <property type="entry name" value="Peptidase_M12B"/>
</dbReference>
<feature type="disulfide bond" evidence="12">
    <location>
        <begin position="375"/>
        <end position="412"/>
    </location>
</feature>
<dbReference type="GO" id="GO:0004222">
    <property type="term" value="F:metalloendopeptidase activity"/>
    <property type="evidence" value="ECO:0007669"/>
    <property type="project" value="InterPro"/>
</dbReference>
<dbReference type="PROSITE" id="PS50215">
    <property type="entry name" value="ADAM_MEPRO"/>
    <property type="match status" value="1"/>
</dbReference>
<sequence>AGYIQTNEELLFVVPSAISAAASDSNLAHVLYTCEEIQNTMLETGLKADSTARHIGRRRRSSKEPKYLEVMVAVDHSVVEEIGSKEKTQDYVMVLMNIANSVYQHHSLGQDIKVVVVKIIFLTKRQQKQVLTRNDAYRTVNKFCDWSMRRIPIGQPAHYDISVLITKEVLGPSGYAPITGLCNPVRSCAVVKEEGFSTGFIIAHEMAHVFGLFHDGHGNNCYGRAYQNAMMAPLVESKLNNFWWSTCSKRRMEEMVPYLYCLNNKPNIMVKDHYALDAPADFSPELGRPYSLDFQCSMEFGKQFKLCPHVYGDPCHSLWCSSTSRPYMCRTKRGPPMTGSRCGRDRECLNQRCQYVGTMQPVDGNWGLWASWTDCSSECGVGIRKRSRVCNNPAPAYNGKKCEGPDWDWETCVNKTCLSYTDNRAGECTVWDGLQIRYGTHNWQPFEGQNASSLCKQTCRSSVSREILTINVDVADGIPCSYSGNNSNICREGECLTVGCDGKINSTKKEDMCGVCGGDGSTCKIVEGMVSRMPKSGEEYLYIITLPSGARDVHVEETNRSAHFFALSDLRYGSFGLGGDKKQSSSTKFVYVGAMFDYKLTTSKHNESMTSPGPIRHDVRVMLYPNRLLKKSAVFFRYTVPKDDFTLEKNKYIWKFKSWSSCSVTCGTGQQTILYKCLDKDSKEEMDEKYCRFLKAPRKDKVRCSRDQCGLVSFNFVMANNYSECDADCGKSGLQTQMYFCEKTQASGSYSQVDTSYCSHLTPPKVRRKCRAPPCNSTVHFQWSISETWSDCPCGANNFQTRNVTCQRVSIQRKLEGKTESIEETDEGDCINLPENPAIKRPCKGLPCGPM</sequence>
<dbReference type="InterPro" id="IPR024079">
    <property type="entry name" value="MetalloPept_cat_dom_sf"/>
</dbReference>
<dbReference type="FunFam" id="2.20.100.10:FF:000001">
    <property type="entry name" value="semaphorin-5A isoform X1"/>
    <property type="match status" value="1"/>
</dbReference>
<dbReference type="AlphaFoldDB" id="A0AAV4AVR0"/>
<keyword evidence="11" id="KW-0106">Calcium</keyword>
<dbReference type="InterPro" id="IPR013273">
    <property type="entry name" value="ADAMTS/ADAMTS-like"/>
</dbReference>
<dbReference type="InterPro" id="IPR050439">
    <property type="entry name" value="ADAMTS_ADAMTS-like"/>
</dbReference>
<evidence type="ECO:0000313" key="15">
    <source>
        <dbReference type="EMBL" id="GFO12445.1"/>
    </source>
</evidence>
<evidence type="ECO:0000256" key="7">
    <source>
        <dbReference type="ARBA" id="ARBA00023049"/>
    </source>
</evidence>
<dbReference type="Pfam" id="PF01421">
    <property type="entry name" value="Reprolysin"/>
    <property type="match status" value="1"/>
</dbReference>
<keyword evidence="2" id="KW-0964">Secreted</keyword>
<evidence type="ECO:0000256" key="5">
    <source>
        <dbReference type="ARBA" id="ARBA00022801"/>
    </source>
</evidence>
<feature type="disulfide bond" evidence="12">
    <location>
        <begin position="182"/>
        <end position="261"/>
    </location>
</feature>
<evidence type="ECO:0000259" key="14">
    <source>
        <dbReference type="PROSITE" id="PS50215"/>
    </source>
</evidence>
<feature type="binding site" evidence="11">
    <location>
        <position position="69"/>
    </location>
    <ligand>
        <name>Ca(2+)</name>
        <dbReference type="ChEBI" id="CHEBI:29108"/>
        <label>1</label>
    </ligand>
</feature>
<feature type="disulfide bond" evidence="12">
    <location>
        <begin position="221"/>
        <end position="247"/>
    </location>
</feature>
<dbReference type="PANTHER" id="PTHR13723:SF304">
    <property type="entry name" value="A DISINTEGRIN AND METALLOPROTEINASE WITH THROMBOSPONDIN MOTIFS 2-LIKE PROTEIN"/>
    <property type="match status" value="1"/>
</dbReference>
<evidence type="ECO:0000256" key="12">
    <source>
        <dbReference type="PIRSR" id="PIRSR613273-3"/>
    </source>
</evidence>
<evidence type="ECO:0000256" key="11">
    <source>
        <dbReference type="PIRSR" id="PIRSR613273-2"/>
    </source>
</evidence>
<keyword evidence="9" id="KW-0325">Glycoprotein</keyword>
<dbReference type="GO" id="GO:0005576">
    <property type="term" value="C:extracellular region"/>
    <property type="evidence" value="ECO:0007669"/>
    <property type="project" value="UniProtKB-SubCell"/>
</dbReference>
<dbReference type="Gene3D" id="3.40.390.10">
    <property type="entry name" value="Collagenase (Catalytic Domain)"/>
    <property type="match status" value="1"/>
</dbReference>
<accession>A0AAV4AVR0</accession>
<dbReference type="Gene3D" id="2.20.100.10">
    <property type="entry name" value="Thrombospondin type-1 (TSP1) repeat"/>
    <property type="match status" value="2"/>
</dbReference>
<gene>
    <name evidence="15" type="ORF">PoB_003895000</name>
</gene>
<dbReference type="InterPro" id="IPR041645">
    <property type="entry name" value="ADAMTS_CR_2"/>
</dbReference>
<reference evidence="15 16" key="1">
    <citation type="journal article" date="2021" name="Elife">
        <title>Chloroplast acquisition without the gene transfer in kleptoplastic sea slugs, Plakobranchus ocellatus.</title>
        <authorList>
            <person name="Maeda T."/>
            <person name="Takahashi S."/>
            <person name="Yoshida T."/>
            <person name="Shimamura S."/>
            <person name="Takaki Y."/>
            <person name="Nagai Y."/>
            <person name="Toyoda A."/>
            <person name="Suzuki Y."/>
            <person name="Arimoto A."/>
            <person name="Ishii H."/>
            <person name="Satoh N."/>
            <person name="Nishiyama T."/>
            <person name="Hasebe M."/>
            <person name="Maruyama T."/>
            <person name="Minagawa J."/>
            <person name="Obokata J."/>
            <person name="Shigenobu S."/>
        </authorList>
    </citation>
    <scope>NUCLEOTIDE SEQUENCE [LARGE SCALE GENOMIC DNA]</scope>
</reference>
<dbReference type="PRINTS" id="PR01857">
    <property type="entry name" value="ADAMTSFAMILY"/>
</dbReference>
<evidence type="ECO:0000256" key="10">
    <source>
        <dbReference type="PIRSR" id="PIRSR613273-1"/>
    </source>
</evidence>
<dbReference type="Pfam" id="PF19236">
    <property type="entry name" value="ADAMTS_CR_3"/>
    <property type="match status" value="1"/>
</dbReference>
<evidence type="ECO:0000256" key="4">
    <source>
        <dbReference type="ARBA" id="ARBA00022723"/>
    </source>
</evidence>
<dbReference type="PROSITE" id="PS50092">
    <property type="entry name" value="TSP1"/>
    <property type="match status" value="3"/>
</dbReference>
<feature type="disulfide bond" evidence="12">
    <location>
        <begin position="296"/>
        <end position="320"/>
    </location>
</feature>
<name>A0AAV4AVR0_9GAST</name>
<keyword evidence="7 15" id="KW-0482">Metalloprotease</keyword>
<dbReference type="GO" id="GO:0046872">
    <property type="term" value="F:metal ion binding"/>
    <property type="evidence" value="ECO:0007669"/>
    <property type="project" value="UniProtKB-KW"/>
</dbReference>
<feature type="disulfide bond" evidence="12">
    <location>
        <begin position="390"/>
        <end position="402"/>
    </location>
</feature>
<evidence type="ECO:0000256" key="6">
    <source>
        <dbReference type="ARBA" id="ARBA00022833"/>
    </source>
</evidence>
<dbReference type="Pfam" id="PF19030">
    <property type="entry name" value="TSP1_ADAMTS"/>
    <property type="match status" value="2"/>
</dbReference>
<dbReference type="EMBL" id="BLXT01004423">
    <property type="protein sequence ID" value="GFO12445.1"/>
    <property type="molecule type" value="Genomic_DNA"/>
</dbReference>
<feature type="disulfide bond" evidence="12">
    <location>
        <begin position="342"/>
        <end position="353"/>
    </location>
</feature>
<dbReference type="InterPro" id="IPR000884">
    <property type="entry name" value="TSP1_rpt"/>
</dbReference>
<dbReference type="GO" id="GO:0031012">
    <property type="term" value="C:extracellular matrix"/>
    <property type="evidence" value="ECO:0007669"/>
    <property type="project" value="TreeGrafter"/>
</dbReference>
<keyword evidence="3" id="KW-0645">Protease</keyword>
<dbReference type="PANTHER" id="PTHR13723">
    <property type="entry name" value="ADAMTS A DISINTEGRIN AND METALLOPROTEASE WITH THROMBOSPONDIN MOTIFS PROTEASE"/>
    <property type="match status" value="1"/>
</dbReference>
<keyword evidence="4 11" id="KW-0479">Metal-binding</keyword>
<keyword evidence="8 12" id="KW-1015">Disulfide bond</keyword>
<comment type="cofactor">
    <cofactor evidence="11">
        <name>Zn(2+)</name>
        <dbReference type="ChEBI" id="CHEBI:29105"/>
    </cofactor>
    <text evidence="11">Binds 1 zinc ion per subunit.</text>
</comment>
<dbReference type="Proteomes" id="UP000735302">
    <property type="component" value="Unassembled WGS sequence"/>
</dbReference>
<feature type="binding site" evidence="11 13">
    <location>
        <position position="214"/>
    </location>
    <ligand>
        <name>Zn(2+)</name>
        <dbReference type="ChEBI" id="CHEBI:29105"/>
        <note>catalytic</note>
    </ligand>
</feature>
<dbReference type="GO" id="GO:0006508">
    <property type="term" value="P:proteolysis"/>
    <property type="evidence" value="ECO:0007669"/>
    <property type="project" value="UniProtKB-KW"/>
</dbReference>
<dbReference type="Pfam" id="PF00090">
    <property type="entry name" value="TSP_1"/>
    <property type="match status" value="1"/>
</dbReference>
<feature type="binding site" evidence="11">
    <location>
        <position position="69"/>
    </location>
    <ligand>
        <name>Ca(2+)</name>
        <dbReference type="ChEBI" id="CHEBI:29108"/>
        <label>2</label>
    </ligand>
</feature>
<proteinExistence type="predicted"/>
<feature type="active site" evidence="10 13">
    <location>
        <position position="205"/>
    </location>
</feature>
<organism evidence="15 16">
    <name type="scientific">Plakobranchus ocellatus</name>
    <dbReference type="NCBI Taxonomy" id="259542"/>
    <lineage>
        <taxon>Eukaryota</taxon>
        <taxon>Metazoa</taxon>
        <taxon>Spiralia</taxon>
        <taxon>Lophotrochozoa</taxon>
        <taxon>Mollusca</taxon>
        <taxon>Gastropoda</taxon>
        <taxon>Heterobranchia</taxon>
        <taxon>Euthyneura</taxon>
        <taxon>Panpulmonata</taxon>
        <taxon>Sacoglossa</taxon>
        <taxon>Placobranchoidea</taxon>
        <taxon>Plakobranchidae</taxon>
        <taxon>Plakobranchus</taxon>
    </lineage>
</organism>
<dbReference type="Pfam" id="PF05986">
    <property type="entry name" value="ADAMTS_spacer1"/>
    <property type="match status" value="1"/>
</dbReference>
<keyword evidence="16" id="KW-1185">Reference proteome</keyword>
<comment type="caution">
    <text evidence="13">Lacks conserved residue(s) required for the propagation of feature annotation.</text>
</comment>
<dbReference type="SUPFAM" id="SSF82895">
    <property type="entry name" value="TSP-1 type 1 repeat"/>
    <property type="match status" value="3"/>
</dbReference>
<feature type="disulfide bond" evidence="12">
    <location>
        <begin position="315"/>
        <end position="348"/>
    </location>
</feature>
<dbReference type="GO" id="GO:0030198">
    <property type="term" value="P:extracellular matrix organization"/>
    <property type="evidence" value="ECO:0007669"/>
    <property type="project" value="InterPro"/>
</dbReference>
<evidence type="ECO:0000256" key="8">
    <source>
        <dbReference type="ARBA" id="ARBA00023157"/>
    </source>
</evidence>
<feature type="non-terminal residue" evidence="15">
    <location>
        <position position="1"/>
    </location>
</feature>
<keyword evidence="6 11" id="KW-0862">Zinc</keyword>
<dbReference type="InterPro" id="IPR036383">
    <property type="entry name" value="TSP1_rpt_sf"/>
</dbReference>
<feature type="disulfide bond" evidence="12">
    <location>
        <begin position="379"/>
        <end position="417"/>
    </location>
</feature>
<dbReference type="Pfam" id="PF17771">
    <property type="entry name" value="ADAMTS_CR_2"/>
    <property type="match status" value="1"/>
</dbReference>
<feature type="binding site" evidence="11 13">
    <location>
        <position position="204"/>
    </location>
    <ligand>
        <name>Zn(2+)</name>
        <dbReference type="ChEBI" id="CHEBI:29105"/>
        <note>catalytic</note>
    </ligand>
</feature>
<dbReference type="Gene3D" id="2.60.120.830">
    <property type="match status" value="1"/>
</dbReference>
<dbReference type="PRINTS" id="PR01705">
    <property type="entry name" value="TSP1REPEAT"/>
</dbReference>
<evidence type="ECO:0000256" key="9">
    <source>
        <dbReference type="ARBA" id="ARBA00023180"/>
    </source>
</evidence>
<dbReference type="Gene3D" id="3.40.1620.60">
    <property type="match status" value="1"/>
</dbReference>
<dbReference type="InterPro" id="IPR010294">
    <property type="entry name" value="ADAMTS_spacer1"/>
</dbReference>
<feature type="domain" description="Peptidase M12B" evidence="14">
    <location>
        <begin position="66"/>
        <end position="266"/>
    </location>
</feature>